<proteinExistence type="predicted"/>
<gene>
    <name evidence="1" type="ORF">GCM10011332_10020</name>
</gene>
<dbReference type="Proteomes" id="UP000632498">
    <property type="component" value="Unassembled WGS sequence"/>
</dbReference>
<name>A0A917BVK7_9PROT</name>
<reference evidence="1" key="2">
    <citation type="submission" date="2020-09" db="EMBL/GenBank/DDBJ databases">
        <authorList>
            <person name="Sun Q."/>
            <person name="Zhou Y."/>
        </authorList>
    </citation>
    <scope>NUCLEOTIDE SEQUENCE</scope>
    <source>
        <strain evidence="1">CGMCC 1.15254</strain>
    </source>
</reference>
<dbReference type="Gene3D" id="3.40.50.2000">
    <property type="entry name" value="Glycogen Phosphorylase B"/>
    <property type="match status" value="1"/>
</dbReference>
<accession>A0A917BVK7</accession>
<dbReference type="AlphaFoldDB" id="A0A917BVK7"/>
<dbReference type="PANTHER" id="PTHR12526">
    <property type="entry name" value="GLYCOSYLTRANSFERASE"/>
    <property type="match status" value="1"/>
</dbReference>
<evidence type="ECO:0000313" key="2">
    <source>
        <dbReference type="Proteomes" id="UP000632498"/>
    </source>
</evidence>
<evidence type="ECO:0008006" key="3">
    <source>
        <dbReference type="Google" id="ProtNLM"/>
    </source>
</evidence>
<organism evidence="1 2">
    <name type="scientific">Terasakiella brassicae</name>
    <dbReference type="NCBI Taxonomy" id="1634917"/>
    <lineage>
        <taxon>Bacteria</taxon>
        <taxon>Pseudomonadati</taxon>
        <taxon>Pseudomonadota</taxon>
        <taxon>Alphaproteobacteria</taxon>
        <taxon>Rhodospirillales</taxon>
        <taxon>Terasakiellaceae</taxon>
        <taxon>Terasakiella</taxon>
    </lineage>
</organism>
<dbReference type="SUPFAM" id="SSF53756">
    <property type="entry name" value="UDP-Glycosyltransferase/glycogen phosphorylase"/>
    <property type="match status" value="1"/>
</dbReference>
<keyword evidence="2" id="KW-1185">Reference proteome</keyword>
<reference evidence="1" key="1">
    <citation type="journal article" date="2014" name="Int. J. Syst. Evol. Microbiol.">
        <title>Complete genome sequence of Corynebacterium casei LMG S-19264T (=DSM 44701T), isolated from a smear-ripened cheese.</title>
        <authorList>
            <consortium name="US DOE Joint Genome Institute (JGI-PGF)"/>
            <person name="Walter F."/>
            <person name="Albersmeier A."/>
            <person name="Kalinowski J."/>
            <person name="Ruckert C."/>
        </authorList>
    </citation>
    <scope>NUCLEOTIDE SEQUENCE</scope>
    <source>
        <strain evidence="1">CGMCC 1.15254</strain>
    </source>
</reference>
<dbReference type="EMBL" id="BMHV01000005">
    <property type="protein sequence ID" value="GGF58477.1"/>
    <property type="molecule type" value="Genomic_DNA"/>
</dbReference>
<comment type="caution">
    <text evidence="1">The sequence shown here is derived from an EMBL/GenBank/DDBJ whole genome shotgun (WGS) entry which is preliminary data.</text>
</comment>
<sequence>MARIVFADDGIEFDGKTLEERALGGVESSVIMMMEEFAKRGHEVIVRNKCKAPMVYKGVDWAPIENGLPEEADLYIANRGDKLIDLMPKAKRTVFWTHNPCRFMVKWRYLKKFWKVRPTIVFIGTYHADTLPGWVPDGGRKIIPYGIPDMFRHAEERKVAPAPKAVFTSNPLRGLDWLMDRWENEIHPQSPKAELHVFGGPSVYGAVGAEKAALMEKIFKRAESLSDIGIVLRGPATKQQLIEELQTARIMTFRGDINETFCLAVAEAQALGTPTVVQDFGSMAERVVDGKTGYVAQTDEAFSAGAVKLLNDDEHWFEQHKNCLKTQRSWGWEQACAAFEELIP</sequence>
<dbReference type="Pfam" id="PF13692">
    <property type="entry name" value="Glyco_trans_1_4"/>
    <property type="match status" value="1"/>
</dbReference>
<protein>
    <recommendedName>
        <fullName evidence="3">Glycosyl transferase family 1 domain-containing protein</fullName>
    </recommendedName>
</protein>
<evidence type="ECO:0000313" key="1">
    <source>
        <dbReference type="EMBL" id="GGF58477.1"/>
    </source>
</evidence>
<dbReference type="RefSeq" id="WP_188662326.1">
    <property type="nucleotide sequence ID" value="NZ_BMHV01000005.1"/>
</dbReference>